<comment type="caution">
    <text evidence="1">The sequence shown here is derived from an EMBL/GenBank/DDBJ whole genome shotgun (WGS) entry which is preliminary data.</text>
</comment>
<dbReference type="Proteomes" id="UP001164250">
    <property type="component" value="Chromosome 11"/>
</dbReference>
<dbReference type="EMBL" id="CM047907">
    <property type="protein sequence ID" value="KAJ0083347.1"/>
    <property type="molecule type" value="Genomic_DNA"/>
</dbReference>
<reference evidence="2" key="1">
    <citation type="journal article" date="2023" name="G3 (Bethesda)">
        <title>Genome assembly and association tests identify interacting loci associated with vigor, precocity, and sex in interspecific pistachio rootstocks.</title>
        <authorList>
            <person name="Palmer W."/>
            <person name="Jacygrad E."/>
            <person name="Sagayaradj S."/>
            <person name="Cavanaugh K."/>
            <person name="Han R."/>
            <person name="Bertier L."/>
            <person name="Beede B."/>
            <person name="Kafkas S."/>
            <person name="Golino D."/>
            <person name="Preece J."/>
            <person name="Michelmore R."/>
        </authorList>
    </citation>
    <scope>NUCLEOTIDE SEQUENCE [LARGE SCALE GENOMIC DNA]</scope>
</reference>
<protein>
    <submittedName>
        <fullName evidence="1">Uncharacterized protein</fullName>
    </submittedName>
</protein>
<sequence>MAPLRLAINDAGQITRTFTMAIFKPVLDLKGFIGAILKMKIARLTIKLNNQVLEDDELLYNYNFGRFPAVVLRVKPSEGGPEIDFTVKFYGTINNHQGEANSSSWSK</sequence>
<name>A0ACC1AAN4_9ROSI</name>
<keyword evidence="2" id="KW-1185">Reference proteome</keyword>
<proteinExistence type="predicted"/>
<organism evidence="1 2">
    <name type="scientific">Pistacia atlantica</name>
    <dbReference type="NCBI Taxonomy" id="434234"/>
    <lineage>
        <taxon>Eukaryota</taxon>
        <taxon>Viridiplantae</taxon>
        <taxon>Streptophyta</taxon>
        <taxon>Embryophyta</taxon>
        <taxon>Tracheophyta</taxon>
        <taxon>Spermatophyta</taxon>
        <taxon>Magnoliopsida</taxon>
        <taxon>eudicotyledons</taxon>
        <taxon>Gunneridae</taxon>
        <taxon>Pentapetalae</taxon>
        <taxon>rosids</taxon>
        <taxon>malvids</taxon>
        <taxon>Sapindales</taxon>
        <taxon>Anacardiaceae</taxon>
        <taxon>Pistacia</taxon>
    </lineage>
</organism>
<evidence type="ECO:0000313" key="2">
    <source>
        <dbReference type="Proteomes" id="UP001164250"/>
    </source>
</evidence>
<evidence type="ECO:0000313" key="1">
    <source>
        <dbReference type="EMBL" id="KAJ0083347.1"/>
    </source>
</evidence>
<gene>
    <name evidence="1" type="ORF">Patl1_29468</name>
</gene>
<accession>A0ACC1AAN4</accession>